<gene>
    <name evidence="1" type="ORF">CMESO_343</name>
</gene>
<keyword evidence="1" id="KW-0542">Nucleomorph</keyword>
<sequence>MKSEFEFFKKKKLRNFCFRYFEFFLDNFFKNFDYEIFVFIQKEIRIIETKNRKFFFYSCYEYFMNYLLVGHIEKNSLSQLNLLQIKKFTKKKSYICKTKKKIKILQKIFLS</sequence>
<dbReference type="Proteomes" id="UP000243348">
    <property type="component" value="Nucleomorph 2"/>
</dbReference>
<proteinExistence type="predicted"/>
<reference evidence="1 2" key="1">
    <citation type="journal article" date="2012" name="Genome Biol. Evol.">
        <title>Nucleomorph genome sequence of the cryptophyte alga Chroomonas mesostigmatica CCMP1168 reveals lineage-specific gene loss and genome complexity.</title>
        <authorList>
            <person name="Moore C.E."/>
            <person name="Curtis B."/>
            <person name="Mills T."/>
            <person name="Tanifuji G."/>
            <person name="Archibald J.M."/>
        </authorList>
    </citation>
    <scope>NUCLEOTIDE SEQUENCE [LARGE SCALE GENOMIC DNA]</scope>
    <source>
        <strain evidence="1 2">CCMP1168</strain>
    </source>
</reference>
<evidence type="ECO:0000313" key="1">
    <source>
        <dbReference type="EMBL" id="AFP65510.1"/>
    </source>
</evidence>
<name>J7GAK9_9CRYP</name>
<protein>
    <submittedName>
        <fullName evidence="1">Uncharacterized protein</fullName>
    </submittedName>
</protein>
<evidence type="ECO:0000313" key="2">
    <source>
        <dbReference type="Proteomes" id="UP000243348"/>
    </source>
</evidence>
<organism evidence="1 2">
    <name type="scientific">Chroomonas mesostigmatica CCMP1168</name>
    <dbReference type="NCBI Taxonomy" id="1195612"/>
    <lineage>
        <taxon>Eukaryota</taxon>
        <taxon>Cryptophyceae</taxon>
        <taxon>Pyrenomonadales</taxon>
        <taxon>Chroomonadaceae</taxon>
        <taxon>Chroomonas</taxon>
    </lineage>
</organism>
<accession>J7GAK9</accession>
<geneLocation type="nucleomorph" evidence="1"/>
<dbReference type="AlphaFoldDB" id="J7GAK9"/>
<dbReference type="EMBL" id="CP003681">
    <property type="protein sequence ID" value="AFP65510.1"/>
    <property type="molecule type" value="Genomic_DNA"/>
</dbReference>